<organism evidence="3 4">
    <name type="scientific">Nicotiana sylvestris</name>
    <name type="common">Wood tobacco</name>
    <name type="synonym">South American tobacco</name>
    <dbReference type="NCBI Taxonomy" id="4096"/>
    <lineage>
        <taxon>Eukaryota</taxon>
        <taxon>Viridiplantae</taxon>
        <taxon>Streptophyta</taxon>
        <taxon>Embryophyta</taxon>
        <taxon>Tracheophyta</taxon>
        <taxon>Spermatophyta</taxon>
        <taxon>Magnoliopsida</taxon>
        <taxon>eudicotyledons</taxon>
        <taxon>Gunneridae</taxon>
        <taxon>Pentapetalae</taxon>
        <taxon>asterids</taxon>
        <taxon>lamiids</taxon>
        <taxon>Solanales</taxon>
        <taxon>Solanaceae</taxon>
        <taxon>Nicotianoideae</taxon>
        <taxon>Nicotianeae</taxon>
        <taxon>Nicotiana</taxon>
    </lineage>
</organism>
<dbReference type="GO" id="GO:0003676">
    <property type="term" value="F:nucleic acid binding"/>
    <property type="evidence" value="ECO:0007669"/>
    <property type="project" value="InterPro"/>
</dbReference>
<keyword evidence="3" id="KW-1185">Reference proteome</keyword>
<dbReference type="eggNOG" id="KOG0017">
    <property type="taxonomic scope" value="Eukaryota"/>
</dbReference>
<dbReference type="PROSITE" id="PS50994">
    <property type="entry name" value="INTEGRASE"/>
    <property type="match status" value="1"/>
</dbReference>
<feature type="domain" description="Integrase catalytic" evidence="2">
    <location>
        <begin position="1"/>
        <end position="122"/>
    </location>
</feature>
<dbReference type="RefSeq" id="XP_009799454.1">
    <property type="nucleotide sequence ID" value="XM_009801152.1"/>
</dbReference>
<dbReference type="InterPro" id="IPR001584">
    <property type="entry name" value="Integrase_cat-core"/>
</dbReference>
<dbReference type="GO" id="GO:0015074">
    <property type="term" value="P:DNA integration"/>
    <property type="evidence" value="ECO:0007669"/>
    <property type="project" value="InterPro"/>
</dbReference>
<dbReference type="PANTHER" id="PTHR47266">
    <property type="entry name" value="ENDONUCLEASE-RELATED"/>
    <property type="match status" value="1"/>
</dbReference>
<dbReference type="InterPro" id="IPR052160">
    <property type="entry name" value="Gypsy_RT_Integrase-like"/>
</dbReference>
<protein>
    <submittedName>
        <fullName evidence="4">Uncharacterized protein LOC104245533</fullName>
    </submittedName>
</protein>
<dbReference type="Gene3D" id="3.30.420.10">
    <property type="entry name" value="Ribonuclease H-like superfamily/Ribonuclease H"/>
    <property type="match status" value="1"/>
</dbReference>
<dbReference type="AlphaFoldDB" id="A0A1U7YJP3"/>
<evidence type="ECO:0000313" key="3">
    <source>
        <dbReference type="Proteomes" id="UP000189701"/>
    </source>
</evidence>
<reference evidence="4" key="2">
    <citation type="submission" date="2025-08" db="UniProtKB">
        <authorList>
            <consortium name="RefSeq"/>
        </authorList>
    </citation>
    <scope>IDENTIFICATION</scope>
    <source>
        <tissue evidence="4">Leaf</tissue>
    </source>
</reference>
<proteinExistence type="predicted"/>
<dbReference type="STRING" id="4096.A0A1U7YJP3"/>
<dbReference type="InterPro" id="IPR012337">
    <property type="entry name" value="RNaseH-like_sf"/>
</dbReference>
<reference evidence="3" key="1">
    <citation type="journal article" date="2013" name="Genome Biol.">
        <title>Reference genomes and transcriptomes of Nicotiana sylvestris and Nicotiana tomentosiformis.</title>
        <authorList>
            <person name="Sierro N."/>
            <person name="Battey J.N."/>
            <person name="Ouadi S."/>
            <person name="Bovet L."/>
            <person name="Goepfert S."/>
            <person name="Bakaher N."/>
            <person name="Peitsch M.C."/>
            <person name="Ivanov N.V."/>
        </authorList>
    </citation>
    <scope>NUCLEOTIDE SEQUENCE [LARGE SCALE GENOMIC DNA]</scope>
</reference>
<dbReference type="InterPro" id="IPR036397">
    <property type="entry name" value="RNaseH_sf"/>
</dbReference>
<sequence>MPMNPIQEVEVFDVWGIDFMGFFVSSYCNKYILFAVDYDSKWVEAAALPTNDAKGVIGFLRKNIFIRFSTPRAIATINDEGTHFCNRAFGKLLEKYDVRNKVATPYHPQTSGQVEVSNREIKSTNKFAGKAGAGAGNARVMLCKAGAGTRDARVMPGAKRNVRDDNFMAHLYGMIDLQLRIWGHPATSKERTKLEQRYPLNAHAQQLVGLGDGYRLLDYEDMNTPEQSEVEPEQSDGEGDEEEEEDEHDK</sequence>
<feature type="region of interest" description="Disordered" evidence="1">
    <location>
        <begin position="215"/>
        <end position="250"/>
    </location>
</feature>
<evidence type="ECO:0000256" key="1">
    <source>
        <dbReference type="SAM" id="MobiDB-lite"/>
    </source>
</evidence>
<evidence type="ECO:0000259" key="2">
    <source>
        <dbReference type="PROSITE" id="PS50994"/>
    </source>
</evidence>
<dbReference type="SUPFAM" id="SSF53098">
    <property type="entry name" value="Ribonuclease H-like"/>
    <property type="match status" value="1"/>
</dbReference>
<feature type="compositionally biased region" description="Acidic residues" evidence="1">
    <location>
        <begin position="219"/>
        <end position="250"/>
    </location>
</feature>
<evidence type="ECO:0000313" key="4">
    <source>
        <dbReference type="RefSeq" id="XP_009799454.1"/>
    </source>
</evidence>
<dbReference type="Proteomes" id="UP000189701">
    <property type="component" value="Unplaced"/>
</dbReference>
<name>A0A1U7YJP3_NICSY</name>
<dbReference type="Pfam" id="PF00665">
    <property type="entry name" value="rve"/>
    <property type="match status" value="1"/>
</dbReference>
<accession>A0A1U7YJP3</accession>
<gene>
    <name evidence="4" type="primary">LOC104245533</name>
</gene>